<evidence type="ECO:0000256" key="1">
    <source>
        <dbReference type="ARBA" id="ARBA00008136"/>
    </source>
</evidence>
<dbReference type="PANTHER" id="PTHR13604">
    <property type="entry name" value="DC12-RELATED"/>
    <property type="match status" value="1"/>
</dbReference>
<evidence type="ECO:0000256" key="7">
    <source>
        <dbReference type="ARBA" id="ARBA00023239"/>
    </source>
</evidence>
<evidence type="ECO:0000313" key="10">
    <source>
        <dbReference type="Proteomes" id="UP001597012"/>
    </source>
</evidence>
<keyword evidence="10" id="KW-1185">Reference proteome</keyword>
<accession>A0ABW3B9P7</accession>
<dbReference type="Pfam" id="PF02586">
    <property type="entry name" value="SRAP"/>
    <property type="match status" value="1"/>
</dbReference>
<name>A0ABW3B9P7_9FLAO</name>
<dbReference type="InterPro" id="IPR003738">
    <property type="entry name" value="SRAP"/>
</dbReference>
<dbReference type="Proteomes" id="UP001597012">
    <property type="component" value="Unassembled WGS sequence"/>
</dbReference>
<dbReference type="PANTHER" id="PTHR13604:SF0">
    <property type="entry name" value="ABASIC SITE PROCESSING PROTEIN HMCES"/>
    <property type="match status" value="1"/>
</dbReference>
<keyword evidence="5" id="KW-0190">Covalent protein-DNA linkage</keyword>
<protein>
    <recommendedName>
        <fullName evidence="8">Abasic site processing protein</fullName>
        <ecNumber evidence="8">3.4.-.-</ecNumber>
    </recommendedName>
</protein>
<keyword evidence="6" id="KW-0238">DNA-binding</keyword>
<evidence type="ECO:0000256" key="4">
    <source>
        <dbReference type="ARBA" id="ARBA00022801"/>
    </source>
</evidence>
<dbReference type="EMBL" id="JBHTHY010000024">
    <property type="protein sequence ID" value="MFD0799429.1"/>
    <property type="molecule type" value="Genomic_DNA"/>
</dbReference>
<evidence type="ECO:0000256" key="3">
    <source>
        <dbReference type="ARBA" id="ARBA00022763"/>
    </source>
</evidence>
<evidence type="ECO:0000313" key="9">
    <source>
        <dbReference type="EMBL" id="MFD0799429.1"/>
    </source>
</evidence>
<evidence type="ECO:0000256" key="5">
    <source>
        <dbReference type="ARBA" id="ARBA00023124"/>
    </source>
</evidence>
<dbReference type="SUPFAM" id="SSF143081">
    <property type="entry name" value="BB1717-like"/>
    <property type="match status" value="1"/>
</dbReference>
<sequence>MCYDIKTSLETQLRRAEKDQDLQAIADIRERLAPLTDLPLHHASGFTHPEVLIYTNKSPNFPEVATWGLVPHWTRDTKQQKQLWNATLNARGETIFEKPAFRDAAQHHRCIIYVDGFYEHHHQAGKTYPFFIQHKEKQPLALAGLWSEWRNPETRGLLRSFTIVTTEANALMKHLHNNPKLKAPRMPFLLPHELEDAWLEPSTSDADKKSVQKLIAPLADGELTAHPVARLRGKEYLGNVEGVSNAVVYPELVIS</sequence>
<organism evidence="9 10">
    <name type="scientific">Maribacter chungangensis</name>
    <dbReference type="NCBI Taxonomy" id="1069117"/>
    <lineage>
        <taxon>Bacteria</taxon>
        <taxon>Pseudomonadati</taxon>
        <taxon>Bacteroidota</taxon>
        <taxon>Flavobacteriia</taxon>
        <taxon>Flavobacteriales</taxon>
        <taxon>Flavobacteriaceae</taxon>
        <taxon>Maribacter</taxon>
    </lineage>
</organism>
<keyword evidence="3" id="KW-0227">DNA damage</keyword>
<evidence type="ECO:0000256" key="8">
    <source>
        <dbReference type="RuleBase" id="RU364100"/>
    </source>
</evidence>
<proteinExistence type="inferred from homology"/>
<dbReference type="Gene3D" id="3.90.1680.10">
    <property type="entry name" value="SOS response associated peptidase-like"/>
    <property type="match status" value="1"/>
</dbReference>
<dbReference type="RefSeq" id="WP_379936417.1">
    <property type="nucleotide sequence ID" value="NZ_JBHTHY010000024.1"/>
</dbReference>
<comment type="caution">
    <text evidence="9">The sequence shown here is derived from an EMBL/GenBank/DDBJ whole genome shotgun (WGS) entry which is preliminary data.</text>
</comment>
<evidence type="ECO:0000256" key="2">
    <source>
        <dbReference type="ARBA" id="ARBA00022670"/>
    </source>
</evidence>
<dbReference type="InterPro" id="IPR036590">
    <property type="entry name" value="SRAP-like"/>
</dbReference>
<reference evidence="10" key="1">
    <citation type="journal article" date="2019" name="Int. J. Syst. Evol. Microbiol.">
        <title>The Global Catalogue of Microorganisms (GCM) 10K type strain sequencing project: providing services to taxonomists for standard genome sequencing and annotation.</title>
        <authorList>
            <consortium name="The Broad Institute Genomics Platform"/>
            <consortium name="The Broad Institute Genome Sequencing Center for Infectious Disease"/>
            <person name="Wu L."/>
            <person name="Ma J."/>
        </authorList>
    </citation>
    <scope>NUCLEOTIDE SEQUENCE [LARGE SCALE GENOMIC DNA]</scope>
    <source>
        <strain evidence="10">CCUG 61948</strain>
    </source>
</reference>
<keyword evidence="4 8" id="KW-0378">Hydrolase</keyword>
<dbReference type="GO" id="GO:0016787">
    <property type="term" value="F:hydrolase activity"/>
    <property type="evidence" value="ECO:0007669"/>
    <property type="project" value="UniProtKB-KW"/>
</dbReference>
<evidence type="ECO:0000256" key="6">
    <source>
        <dbReference type="ARBA" id="ARBA00023125"/>
    </source>
</evidence>
<keyword evidence="2 8" id="KW-0645">Protease</keyword>
<keyword evidence="7" id="KW-0456">Lyase</keyword>
<comment type="similarity">
    <text evidence="1 8">Belongs to the SOS response-associated peptidase family.</text>
</comment>
<gene>
    <name evidence="9" type="ORF">ACFQZJ_18295</name>
</gene>
<dbReference type="EC" id="3.4.-.-" evidence="8"/>